<organism evidence="2 3">
    <name type="scientific">Prymnesium parvum</name>
    <name type="common">Toxic golden alga</name>
    <dbReference type="NCBI Taxonomy" id="97485"/>
    <lineage>
        <taxon>Eukaryota</taxon>
        <taxon>Haptista</taxon>
        <taxon>Haptophyta</taxon>
        <taxon>Prymnesiophyceae</taxon>
        <taxon>Prymnesiales</taxon>
        <taxon>Prymnesiaceae</taxon>
        <taxon>Prymnesium</taxon>
    </lineage>
</organism>
<feature type="compositionally biased region" description="Low complexity" evidence="1">
    <location>
        <begin position="7"/>
        <end position="21"/>
    </location>
</feature>
<dbReference type="EMBL" id="JBGBPQ010000027">
    <property type="protein sequence ID" value="KAL1498580.1"/>
    <property type="molecule type" value="Genomic_DNA"/>
</dbReference>
<name>A0AB34IFH1_PRYPA</name>
<evidence type="ECO:0000313" key="3">
    <source>
        <dbReference type="Proteomes" id="UP001515480"/>
    </source>
</evidence>
<evidence type="ECO:0008006" key="4">
    <source>
        <dbReference type="Google" id="ProtNLM"/>
    </source>
</evidence>
<feature type="region of interest" description="Disordered" evidence="1">
    <location>
        <begin position="1"/>
        <end position="21"/>
    </location>
</feature>
<evidence type="ECO:0000313" key="2">
    <source>
        <dbReference type="EMBL" id="KAL1498580.1"/>
    </source>
</evidence>
<reference evidence="2 3" key="1">
    <citation type="journal article" date="2024" name="Science">
        <title>Giant polyketide synthase enzymes in the biosynthesis of giant marine polyether toxins.</title>
        <authorList>
            <person name="Fallon T.R."/>
            <person name="Shende V.V."/>
            <person name="Wierzbicki I.H."/>
            <person name="Pendleton A.L."/>
            <person name="Watervoot N.F."/>
            <person name="Auber R.P."/>
            <person name="Gonzalez D.J."/>
            <person name="Wisecaver J.H."/>
            <person name="Moore B.S."/>
        </authorList>
    </citation>
    <scope>NUCLEOTIDE SEQUENCE [LARGE SCALE GENOMIC DNA]</scope>
    <source>
        <strain evidence="2 3">12B1</strain>
    </source>
</reference>
<dbReference type="AlphaFoldDB" id="A0AB34IFH1"/>
<dbReference type="Proteomes" id="UP001515480">
    <property type="component" value="Unassembled WGS sequence"/>
</dbReference>
<proteinExistence type="predicted"/>
<comment type="caution">
    <text evidence="2">The sequence shown here is derived from an EMBL/GenBank/DDBJ whole genome shotgun (WGS) entry which is preliminary data.</text>
</comment>
<gene>
    <name evidence="2" type="ORF">AB1Y20_013895</name>
</gene>
<sequence>METRPSGAAAGAEPAPGGGAPNDAEGIVVGVAHDLSAVSLTTALLLELPLELQQRVASFCRAAQLARLAGCSAACARLSAHAVRAALHERRPELCRCPPSPCALAELLSLERLEARLGPRPARPWASEWDALTKASMGVSVSIDAVEAFVRPLIDAAVAIGWREEVARPSMLVGFSHRHALADAVRDGRREFAASLHLLCDVIGAQGRRMPPARAARFYRNLTGEGGLCSDDATWGVLCGEGVRPGLTFTSFTIVIADGSARNFESERGYGVLALEAHGAAASYICQDSDVVAFESAPSDSEGHHALLPTGGDSGAMPPLSTIRVVRVDAPGEWEAFGKVVQQKLITVAVTWA</sequence>
<evidence type="ECO:0000256" key="1">
    <source>
        <dbReference type="SAM" id="MobiDB-lite"/>
    </source>
</evidence>
<protein>
    <recommendedName>
        <fullName evidence="4">Mono(ADP-ribosyl)transferase</fullName>
    </recommendedName>
</protein>
<keyword evidence="3" id="KW-1185">Reference proteome</keyword>
<accession>A0AB34IFH1</accession>